<dbReference type="Gene3D" id="3.30.1940.10">
    <property type="entry name" value="YtpR-like"/>
    <property type="match status" value="1"/>
</dbReference>
<dbReference type="NCBIfam" id="NF045760">
    <property type="entry name" value="YtpR"/>
    <property type="match status" value="1"/>
</dbReference>
<dbReference type="InterPro" id="IPR002547">
    <property type="entry name" value="tRNA-bd_dom"/>
</dbReference>
<dbReference type="InterPro" id="IPR037154">
    <property type="entry name" value="YtpR-like_sf"/>
</dbReference>
<dbReference type="AlphaFoldDB" id="A0AAP9HBU3"/>
<proteinExistence type="predicted"/>
<keyword evidence="2 3" id="KW-0694">RNA-binding</keyword>
<sequence length="200" mass="22018">MLFFYNKKMLGETLLITIQNSEEVTYEDKKNITLIKDNNGVLVGLNIFNVENLKLEGEGSIELSDEQKEILSKRLEKNGIKIDLEGNNDDYFVVGEVLTCEKHPDADKLKVTTVNVGEETLQIVCGAPNVEAGQKVVVALSGAMMPSGLLIKPSKLRGVDSNGMLCSKRELGLPQEEVRGILVLDEDTKAGTKLKELNLK</sequence>
<dbReference type="CDD" id="cd02796">
    <property type="entry name" value="tRNA_bind_bactPheRS"/>
    <property type="match status" value="1"/>
</dbReference>
<dbReference type="Gene3D" id="2.40.50.140">
    <property type="entry name" value="Nucleic acid-binding proteins"/>
    <property type="match status" value="1"/>
</dbReference>
<dbReference type="InterPro" id="IPR033714">
    <property type="entry name" value="tRNA_bind_bactPheRS"/>
</dbReference>
<dbReference type="InterPro" id="IPR012340">
    <property type="entry name" value="NA-bd_OB-fold"/>
</dbReference>
<evidence type="ECO:0000313" key="5">
    <source>
        <dbReference type="EMBL" id="QGS08497.1"/>
    </source>
</evidence>
<gene>
    <name evidence="5" type="ORF">FOC49_00685</name>
</gene>
<dbReference type="EMBL" id="CP046314">
    <property type="protein sequence ID" value="QGS08497.1"/>
    <property type="molecule type" value="Genomic_DNA"/>
</dbReference>
<dbReference type="Pfam" id="PF14794">
    <property type="entry name" value="DUF4479"/>
    <property type="match status" value="1"/>
</dbReference>
<dbReference type="Proteomes" id="UP000425411">
    <property type="component" value="Chromosome"/>
</dbReference>
<evidence type="ECO:0000256" key="3">
    <source>
        <dbReference type="PROSITE-ProRule" id="PRU00209"/>
    </source>
</evidence>
<keyword evidence="6" id="KW-1185">Reference proteome</keyword>
<accession>A0AAP9HBU3</accession>
<dbReference type="InterPro" id="IPR027855">
    <property type="entry name" value="DUF4479"/>
</dbReference>
<dbReference type="RefSeq" id="WP_004633541.1">
    <property type="nucleotide sequence ID" value="NZ_CAJPMP010000001.1"/>
</dbReference>
<evidence type="ECO:0000256" key="1">
    <source>
        <dbReference type="ARBA" id="ARBA00022555"/>
    </source>
</evidence>
<dbReference type="FunFam" id="2.40.50.140:FF:000045">
    <property type="entry name" value="Phenylalanine--tRNA ligase beta subunit"/>
    <property type="match status" value="1"/>
</dbReference>
<organism evidence="5 6">
    <name type="scientific">Gemella morbillorum</name>
    <dbReference type="NCBI Taxonomy" id="29391"/>
    <lineage>
        <taxon>Bacteria</taxon>
        <taxon>Bacillati</taxon>
        <taxon>Bacillota</taxon>
        <taxon>Bacilli</taxon>
        <taxon>Bacillales</taxon>
        <taxon>Gemellaceae</taxon>
        <taxon>Gemella</taxon>
    </lineage>
</organism>
<evidence type="ECO:0000313" key="6">
    <source>
        <dbReference type="Proteomes" id="UP000425411"/>
    </source>
</evidence>
<protein>
    <submittedName>
        <fullName evidence="5">DUF4479 domain-containing protein</fullName>
    </submittedName>
</protein>
<name>A0AAP9HBU3_9BACL</name>
<dbReference type="GO" id="GO:0000049">
    <property type="term" value="F:tRNA binding"/>
    <property type="evidence" value="ECO:0007669"/>
    <property type="project" value="UniProtKB-UniRule"/>
</dbReference>
<reference evidence="5 6" key="1">
    <citation type="submission" date="2019-11" db="EMBL/GenBank/DDBJ databases">
        <title>FDA dAtabase for Regulatory Grade micrObial Sequences (FDA-ARGOS): Supporting development and validation of Infectious Disease Dx tests.</title>
        <authorList>
            <person name="Turner S."/>
            <person name="Byrd R."/>
            <person name="Tallon L."/>
            <person name="Sadzewicz L."/>
            <person name="Vavikolanu K."/>
            <person name="Mehta A."/>
            <person name="Aluvathingal J."/>
            <person name="Nadendla S."/>
            <person name="Myers T."/>
            <person name="Yan Y."/>
            <person name="Sichtig H."/>
        </authorList>
    </citation>
    <scope>NUCLEOTIDE SEQUENCE [LARGE SCALE GENOMIC DNA]</scope>
    <source>
        <strain evidence="5 6">FDAARGOS_741</strain>
    </source>
</reference>
<dbReference type="SUPFAM" id="SSF50249">
    <property type="entry name" value="Nucleic acid-binding proteins"/>
    <property type="match status" value="1"/>
</dbReference>
<dbReference type="PROSITE" id="PS50886">
    <property type="entry name" value="TRBD"/>
    <property type="match status" value="1"/>
</dbReference>
<feature type="domain" description="TRNA-binding" evidence="4">
    <location>
        <begin position="86"/>
        <end position="195"/>
    </location>
</feature>
<evidence type="ECO:0000259" key="4">
    <source>
        <dbReference type="PROSITE" id="PS50886"/>
    </source>
</evidence>
<dbReference type="Pfam" id="PF01588">
    <property type="entry name" value="tRNA_bind"/>
    <property type="match status" value="1"/>
</dbReference>
<keyword evidence="1 3" id="KW-0820">tRNA-binding</keyword>
<evidence type="ECO:0000256" key="2">
    <source>
        <dbReference type="ARBA" id="ARBA00022884"/>
    </source>
</evidence>